<dbReference type="RefSeq" id="WP_377835437.1">
    <property type="nucleotide sequence ID" value="NZ_JBHRSK010000020.1"/>
</dbReference>
<keyword evidence="3 5" id="KW-0808">Transferase</keyword>
<feature type="domain" description="Glycosyltransferase 2-like" evidence="4">
    <location>
        <begin position="24"/>
        <end position="170"/>
    </location>
</feature>
<evidence type="ECO:0000313" key="6">
    <source>
        <dbReference type="Proteomes" id="UP001595443"/>
    </source>
</evidence>
<evidence type="ECO:0000313" key="5">
    <source>
        <dbReference type="EMBL" id="MFC2970455.1"/>
    </source>
</evidence>
<dbReference type="EC" id="2.4.-.-" evidence="5"/>
<dbReference type="Pfam" id="PF00535">
    <property type="entry name" value="Glycos_transf_2"/>
    <property type="match status" value="1"/>
</dbReference>
<dbReference type="PANTHER" id="PTHR43685">
    <property type="entry name" value="GLYCOSYLTRANSFERASE"/>
    <property type="match status" value="1"/>
</dbReference>
<evidence type="ECO:0000256" key="2">
    <source>
        <dbReference type="ARBA" id="ARBA00022676"/>
    </source>
</evidence>
<dbReference type="EMBL" id="JBHRSK010000020">
    <property type="protein sequence ID" value="MFC2970455.1"/>
    <property type="molecule type" value="Genomic_DNA"/>
</dbReference>
<sequence>MNDMKSGPTAAAGLPTGFEGGFTVLMAVYGGDDPERFARALESVFANSLPPDRMLLVVDGPVPEALERQIDRLQATQPCVRVHRLAENRGLAMALNAGLALVETEWVVRADSDDINRPDRFAKQAAAINAAPSPIDLLGGAIQEIDFDDTPLAVRRTAEGAESIRKFARKRNPFNHMTVAYRTALAREVGGYPNIHLKEDYGLWASLLQAGARVENLPDILVDAITGQDMYRRRGGTRYALAELHLQRHLVRCGLKPWPLAIAHGLARSLIFLLPAPARTQFYRLVLRG</sequence>
<dbReference type="InterPro" id="IPR029044">
    <property type="entry name" value="Nucleotide-diphossugar_trans"/>
</dbReference>
<comment type="caution">
    <text evidence="5">The sequence shown here is derived from an EMBL/GenBank/DDBJ whole genome shotgun (WGS) entry which is preliminary data.</text>
</comment>
<keyword evidence="6" id="KW-1185">Reference proteome</keyword>
<evidence type="ECO:0000259" key="4">
    <source>
        <dbReference type="Pfam" id="PF00535"/>
    </source>
</evidence>
<dbReference type="Gene3D" id="3.90.550.10">
    <property type="entry name" value="Spore Coat Polysaccharide Biosynthesis Protein SpsA, Chain A"/>
    <property type="match status" value="1"/>
</dbReference>
<dbReference type="GO" id="GO:0016757">
    <property type="term" value="F:glycosyltransferase activity"/>
    <property type="evidence" value="ECO:0007669"/>
    <property type="project" value="UniProtKB-KW"/>
</dbReference>
<accession>A0ABV7AN01</accession>
<gene>
    <name evidence="5" type="ORF">ACFOES_20340</name>
</gene>
<dbReference type="PANTHER" id="PTHR43685:SF5">
    <property type="entry name" value="GLYCOSYLTRANSFERASE EPSE-RELATED"/>
    <property type="match status" value="1"/>
</dbReference>
<reference evidence="6" key="1">
    <citation type="journal article" date="2019" name="Int. J. Syst. Evol. Microbiol.">
        <title>The Global Catalogue of Microorganisms (GCM) 10K type strain sequencing project: providing services to taxonomists for standard genome sequencing and annotation.</title>
        <authorList>
            <consortium name="The Broad Institute Genomics Platform"/>
            <consortium name="The Broad Institute Genome Sequencing Center for Infectious Disease"/>
            <person name="Wu L."/>
            <person name="Ma J."/>
        </authorList>
    </citation>
    <scope>NUCLEOTIDE SEQUENCE [LARGE SCALE GENOMIC DNA]</scope>
    <source>
        <strain evidence="6">KCTC 62192</strain>
    </source>
</reference>
<dbReference type="InterPro" id="IPR050834">
    <property type="entry name" value="Glycosyltransf_2"/>
</dbReference>
<comment type="similarity">
    <text evidence="1">Belongs to the glycosyltransferase 2 family.</text>
</comment>
<dbReference type="Proteomes" id="UP001595443">
    <property type="component" value="Unassembled WGS sequence"/>
</dbReference>
<proteinExistence type="inferred from homology"/>
<protein>
    <submittedName>
        <fullName evidence="5">Glycosyltransferase</fullName>
        <ecNumber evidence="5">2.4.-.-</ecNumber>
    </submittedName>
</protein>
<keyword evidence="2 5" id="KW-0328">Glycosyltransferase</keyword>
<name>A0ABV7AN01_9RHOB</name>
<dbReference type="SUPFAM" id="SSF53448">
    <property type="entry name" value="Nucleotide-diphospho-sugar transferases"/>
    <property type="match status" value="1"/>
</dbReference>
<dbReference type="InterPro" id="IPR001173">
    <property type="entry name" value="Glyco_trans_2-like"/>
</dbReference>
<evidence type="ECO:0000256" key="1">
    <source>
        <dbReference type="ARBA" id="ARBA00006739"/>
    </source>
</evidence>
<evidence type="ECO:0000256" key="3">
    <source>
        <dbReference type="ARBA" id="ARBA00022679"/>
    </source>
</evidence>
<organism evidence="5 6">
    <name type="scientific">Acidimangrovimonas pyrenivorans</name>
    <dbReference type="NCBI Taxonomy" id="2030798"/>
    <lineage>
        <taxon>Bacteria</taxon>
        <taxon>Pseudomonadati</taxon>
        <taxon>Pseudomonadota</taxon>
        <taxon>Alphaproteobacteria</taxon>
        <taxon>Rhodobacterales</taxon>
        <taxon>Paracoccaceae</taxon>
        <taxon>Acidimangrovimonas</taxon>
    </lineage>
</organism>